<evidence type="ECO:0000313" key="3">
    <source>
        <dbReference type="Proteomes" id="UP000092125"/>
    </source>
</evidence>
<evidence type="ECO:0000259" key="1">
    <source>
        <dbReference type="Pfam" id="PF13503"/>
    </source>
</evidence>
<comment type="caution">
    <text evidence="2">The sequence shown here is derived from an EMBL/GenBank/DDBJ whole genome shotgun (WGS) entry which is preliminary data.</text>
</comment>
<protein>
    <recommendedName>
        <fullName evidence="1">DUF4123 domain-containing protein</fullName>
    </recommendedName>
</protein>
<feature type="domain" description="DUF4123" evidence="1">
    <location>
        <begin position="3"/>
        <end position="122"/>
    </location>
</feature>
<dbReference type="EMBL" id="LYVI01000001">
    <property type="protein sequence ID" value="OBU63646.1"/>
    <property type="molecule type" value="Genomic_DNA"/>
</dbReference>
<dbReference type="InterPro" id="IPR025391">
    <property type="entry name" value="DUF4123"/>
</dbReference>
<proteinExistence type="predicted"/>
<dbReference type="Proteomes" id="UP000092125">
    <property type="component" value="Unassembled WGS sequence"/>
</dbReference>
<dbReference type="Pfam" id="PF13503">
    <property type="entry name" value="DUF4123"/>
    <property type="match status" value="1"/>
</dbReference>
<organism evidence="2 3">
    <name type="scientific">Stenotrophomonas maltophilia</name>
    <name type="common">Pseudomonas maltophilia</name>
    <name type="synonym">Xanthomonas maltophilia</name>
    <dbReference type="NCBI Taxonomy" id="40324"/>
    <lineage>
        <taxon>Bacteria</taxon>
        <taxon>Pseudomonadati</taxon>
        <taxon>Pseudomonadota</taxon>
        <taxon>Gammaproteobacteria</taxon>
        <taxon>Lysobacterales</taxon>
        <taxon>Lysobacteraceae</taxon>
        <taxon>Stenotrophomonas</taxon>
        <taxon>Stenotrophomonas maltophilia group</taxon>
    </lineage>
</organism>
<dbReference type="RefSeq" id="WP_053517579.1">
    <property type="nucleotide sequence ID" value="NZ_JAEDWE010000032.1"/>
</dbReference>
<gene>
    <name evidence="2" type="ORF">A9K56_02825</name>
</gene>
<dbReference type="AlphaFoldDB" id="A0AAP7GVG7"/>
<sequence length="150" mass="17109">MEYAIVDAAASPQIANVLGGYATSGIAWPLFEHQPEASSADVGPWLIQLNGDGWVRRWLLNLEARPGRVCWVTSDEPVGAVIEHLQARLEVRLSDGGLALFRFWDGRALYRVWTVMTREQKRAFMAPFLRWSVWLQGQQWQLDRDVVEKS</sequence>
<accession>A0AAP7GVG7</accession>
<name>A0AAP7GVG7_STEMA</name>
<evidence type="ECO:0000313" key="2">
    <source>
        <dbReference type="EMBL" id="OBU63646.1"/>
    </source>
</evidence>
<reference evidence="2 3" key="1">
    <citation type="submission" date="2016-05" db="EMBL/GenBank/DDBJ databases">
        <title>Draft Genome Sequences of Stenotrophomonas maltophilia Strains Sm32COP, Sm41DVV, Sm46PAILV, SmF3, SmF22, SmSOFb1 and SmCVFa1, Isolated from Different Manures, in France.</title>
        <authorList>
            <person name="Nazaret S."/>
            <person name="Bodilis J."/>
        </authorList>
    </citation>
    <scope>NUCLEOTIDE SEQUENCE [LARGE SCALE GENOMIC DNA]</scope>
    <source>
        <strain evidence="2 3">Sm41DVV</strain>
    </source>
</reference>